<evidence type="ECO:0000313" key="1">
    <source>
        <dbReference type="EMBL" id="KAJ8060120.1"/>
    </source>
</evidence>
<dbReference type="Proteomes" id="UP001152300">
    <property type="component" value="Unassembled WGS sequence"/>
</dbReference>
<protein>
    <submittedName>
        <fullName evidence="1">Uncharacterized protein</fullName>
    </submittedName>
</protein>
<dbReference type="AlphaFoldDB" id="A0A9X0DF25"/>
<sequence>MIFYLYNPSLLIKTRPMSALPNTIEKWQLSYAHINDKDFKNANFESGSKFKFESAILLRVLHSQTKITIDKSSSSMRWINDSQIFPAARQLQAEMAVRGQYFEPLLRIVKKFSKDVGWTSKDFIDSGCFGTFLSLLALIERNDTNEEDEESAVKYVTTPVAARTRLQQSQRDPYMTPIKKSTRQLHFLGTFTDEMDLDTPSTTESIELPPSGEGSVAKYEKARIEVQDEQIVNQCLINLLLPISWPLGISGNVDPQRKAYIFILQGSKAYEARVDGIVTHPNRSTDVLGFLEVKRGHRTNEVRIQEVAQMVAFMNSKNKDNASALQRSWLISMCANQLFITIASCNQPWIEFLGTGEGLKEGMPELKSENFLHMKEYGPYNLSKYHHLVSVLEHLYVLLSGV</sequence>
<proteinExistence type="predicted"/>
<reference evidence="1" key="1">
    <citation type="submission" date="2022-11" db="EMBL/GenBank/DDBJ databases">
        <title>Genome Resource of Sclerotinia nivalis Strain SnTB1, a Plant Pathogen Isolated from American Ginseng.</title>
        <authorList>
            <person name="Fan S."/>
        </authorList>
    </citation>
    <scope>NUCLEOTIDE SEQUENCE</scope>
    <source>
        <strain evidence="1">SnTB1</strain>
    </source>
</reference>
<organism evidence="1 2">
    <name type="scientific">Sclerotinia nivalis</name>
    <dbReference type="NCBI Taxonomy" id="352851"/>
    <lineage>
        <taxon>Eukaryota</taxon>
        <taxon>Fungi</taxon>
        <taxon>Dikarya</taxon>
        <taxon>Ascomycota</taxon>
        <taxon>Pezizomycotina</taxon>
        <taxon>Leotiomycetes</taxon>
        <taxon>Helotiales</taxon>
        <taxon>Sclerotiniaceae</taxon>
        <taxon>Sclerotinia</taxon>
    </lineage>
</organism>
<dbReference type="EMBL" id="JAPEIS010000013">
    <property type="protein sequence ID" value="KAJ8060120.1"/>
    <property type="molecule type" value="Genomic_DNA"/>
</dbReference>
<gene>
    <name evidence="1" type="ORF">OCU04_010473</name>
</gene>
<name>A0A9X0DF25_9HELO</name>
<accession>A0A9X0DF25</accession>
<evidence type="ECO:0000313" key="2">
    <source>
        <dbReference type="Proteomes" id="UP001152300"/>
    </source>
</evidence>
<dbReference type="OrthoDB" id="3521040at2759"/>
<keyword evidence="2" id="KW-1185">Reference proteome</keyword>
<comment type="caution">
    <text evidence="1">The sequence shown here is derived from an EMBL/GenBank/DDBJ whole genome shotgun (WGS) entry which is preliminary data.</text>
</comment>